<dbReference type="PANTHER" id="PTHR11848:SF262">
    <property type="entry name" value="LD29161P"/>
    <property type="match status" value="1"/>
</dbReference>
<dbReference type="InterPro" id="IPR001839">
    <property type="entry name" value="TGF-b_C"/>
</dbReference>
<comment type="similarity">
    <text evidence="2 6">Belongs to the TGF-beta family.</text>
</comment>
<dbReference type="PROSITE" id="PS51362">
    <property type="entry name" value="TGF_BETA_2"/>
    <property type="match status" value="1"/>
</dbReference>
<reference evidence="9" key="1">
    <citation type="submission" date="2020-06" db="EMBL/GenBank/DDBJ databases">
        <title>Draft genome of Bugula neritina, a colonial animal packing powerful symbionts and potential medicines.</title>
        <authorList>
            <person name="Rayko M."/>
        </authorList>
    </citation>
    <scope>NUCLEOTIDE SEQUENCE [LARGE SCALE GENOMIC DNA]</scope>
    <source>
        <strain evidence="9">Kwan_BN1</strain>
    </source>
</reference>
<dbReference type="Gene3D" id="2.10.90.10">
    <property type="entry name" value="Cystine-knot cytokines"/>
    <property type="match status" value="1"/>
</dbReference>
<dbReference type="GO" id="GO:0005125">
    <property type="term" value="F:cytokine activity"/>
    <property type="evidence" value="ECO:0007669"/>
    <property type="project" value="TreeGrafter"/>
</dbReference>
<organism evidence="9 10">
    <name type="scientific">Bugula neritina</name>
    <name type="common">Brown bryozoan</name>
    <name type="synonym">Sertularia neritina</name>
    <dbReference type="NCBI Taxonomy" id="10212"/>
    <lineage>
        <taxon>Eukaryota</taxon>
        <taxon>Metazoa</taxon>
        <taxon>Spiralia</taxon>
        <taxon>Lophotrochozoa</taxon>
        <taxon>Bryozoa</taxon>
        <taxon>Gymnolaemata</taxon>
        <taxon>Cheilostomatida</taxon>
        <taxon>Flustrina</taxon>
        <taxon>Buguloidea</taxon>
        <taxon>Bugulidae</taxon>
        <taxon>Bugula</taxon>
    </lineage>
</organism>
<evidence type="ECO:0000256" key="5">
    <source>
        <dbReference type="ARBA" id="ARBA00023157"/>
    </source>
</evidence>
<evidence type="ECO:0000256" key="3">
    <source>
        <dbReference type="ARBA" id="ARBA00022525"/>
    </source>
</evidence>
<dbReference type="CDD" id="cd13751">
    <property type="entry name" value="TGF_beta_GDF8_like"/>
    <property type="match status" value="1"/>
</dbReference>
<dbReference type="GO" id="GO:0008083">
    <property type="term" value="F:growth factor activity"/>
    <property type="evidence" value="ECO:0007669"/>
    <property type="project" value="UniProtKB-KW"/>
</dbReference>
<dbReference type="Gene3D" id="2.60.120.970">
    <property type="match status" value="1"/>
</dbReference>
<dbReference type="InterPro" id="IPR029034">
    <property type="entry name" value="Cystine-knot_cytokine"/>
</dbReference>
<comment type="caution">
    <text evidence="9">The sequence shown here is derived from an EMBL/GenBank/DDBJ whole genome shotgun (WGS) entry which is preliminary data.</text>
</comment>
<dbReference type="Pfam" id="PF00688">
    <property type="entry name" value="TGFb_propeptide"/>
    <property type="match status" value="1"/>
</dbReference>
<dbReference type="SMART" id="SM00204">
    <property type="entry name" value="TGFB"/>
    <property type="match status" value="1"/>
</dbReference>
<gene>
    <name evidence="9" type="ORF">EB796_023311</name>
</gene>
<dbReference type="InterPro" id="IPR015615">
    <property type="entry name" value="TGF-beta-rel"/>
</dbReference>
<evidence type="ECO:0000256" key="6">
    <source>
        <dbReference type="RuleBase" id="RU000354"/>
    </source>
</evidence>
<evidence type="ECO:0000313" key="10">
    <source>
        <dbReference type="Proteomes" id="UP000593567"/>
    </source>
</evidence>
<evidence type="ECO:0000256" key="7">
    <source>
        <dbReference type="SAM" id="SignalP"/>
    </source>
</evidence>
<feature type="signal peptide" evidence="7">
    <location>
        <begin position="1"/>
        <end position="26"/>
    </location>
</feature>
<dbReference type="EMBL" id="VXIV02003314">
    <property type="protein sequence ID" value="KAF6018375.1"/>
    <property type="molecule type" value="Genomic_DNA"/>
</dbReference>
<dbReference type="OrthoDB" id="5948587at2759"/>
<protein>
    <submittedName>
        <fullName evidence="9">MSTN</fullName>
    </submittedName>
</protein>
<evidence type="ECO:0000313" key="9">
    <source>
        <dbReference type="EMBL" id="KAF6018375.1"/>
    </source>
</evidence>
<evidence type="ECO:0000256" key="2">
    <source>
        <dbReference type="ARBA" id="ARBA00006656"/>
    </source>
</evidence>
<proteinExistence type="inferred from homology"/>
<name>A0A7J7IX28_BUGNE</name>
<keyword evidence="7" id="KW-0732">Signal</keyword>
<keyword evidence="3" id="KW-0964">Secreted</keyword>
<dbReference type="Proteomes" id="UP000593567">
    <property type="component" value="Unassembled WGS sequence"/>
</dbReference>
<dbReference type="PANTHER" id="PTHR11848">
    <property type="entry name" value="TGF-BETA FAMILY"/>
    <property type="match status" value="1"/>
</dbReference>
<dbReference type="PROSITE" id="PS00250">
    <property type="entry name" value="TGF_BETA_1"/>
    <property type="match status" value="1"/>
</dbReference>
<dbReference type="Pfam" id="PF00019">
    <property type="entry name" value="TGF_beta"/>
    <property type="match status" value="1"/>
</dbReference>
<evidence type="ECO:0000256" key="1">
    <source>
        <dbReference type="ARBA" id="ARBA00004613"/>
    </source>
</evidence>
<comment type="subcellular location">
    <subcellularLocation>
        <location evidence="1">Secreted</location>
    </subcellularLocation>
</comment>
<keyword evidence="10" id="KW-1185">Reference proteome</keyword>
<feature type="chain" id="PRO_5029540006" evidence="7">
    <location>
        <begin position="27"/>
        <end position="489"/>
    </location>
</feature>
<accession>A0A7J7IX28</accession>
<dbReference type="InterPro" id="IPR017948">
    <property type="entry name" value="TGFb_CS"/>
</dbReference>
<dbReference type="GO" id="GO:0005615">
    <property type="term" value="C:extracellular space"/>
    <property type="evidence" value="ECO:0007669"/>
    <property type="project" value="TreeGrafter"/>
</dbReference>
<dbReference type="SUPFAM" id="SSF57501">
    <property type="entry name" value="Cystine-knot cytokines"/>
    <property type="match status" value="1"/>
</dbReference>
<keyword evidence="4 6" id="KW-0339">Growth factor</keyword>
<keyword evidence="5" id="KW-1015">Disulfide bond</keyword>
<sequence>MINMMILELCTITYCILCVRIPSVVSTPLSKTTNLDTSPSKYMLSSINNLYKNKAGGSKSTEPAKKKVLPLEDYEDDSSEYGSGDFDPLAAITNKILSHKPFSPNASDGQTDNIVFPPPQRLVAPEEPSHAASALIGLSLMEMHERAKVMRISEVKQSILSKLRLFAPPNITALKMSNKLKKFPDHIVPKFAEESLDIQQDQAPQYDDNYHAKISTTIQFATSFPVEKEPTKFPIESIAYFSLPLIVSEKNVKRAVLLVYIATPEGYEGRKIKLTVSDTKYRNKPFINRTVLLKSRGHWEHVDVSHMVRSWAADEDNNYGLYVRAMIGRKNVAYLNEDPLEAARATIHISKDISSRPQRTPLIKILLNEHPGRYKRSFDDTNIACDIEDKESRCCRYKFVIDFSDMGEDFDFIIQPRRFLANYCAGTCPTYYLPTDMNSRLLMGLHTPKFKRCCAPALKKDLSILYYDDNGGMLIGKISDMTVEKCQCS</sequence>
<feature type="domain" description="TGF-beta family profile" evidence="8">
    <location>
        <begin position="373"/>
        <end position="489"/>
    </location>
</feature>
<evidence type="ECO:0000256" key="4">
    <source>
        <dbReference type="ARBA" id="ARBA00023030"/>
    </source>
</evidence>
<evidence type="ECO:0000259" key="8">
    <source>
        <dbReference type="PROSITE" id="PS51362"/>
    </source>
</evidence>
<dbReference type="InterPro" id="IPR001111">
    <property type="entry name" value="TGF-b_propeptide"/>
</dbReference>
<dbReference type="AlphaFoldDB" id="A0A7J7IX28"/>